<dbReference type="PANTHER" id="PTHR34978">
    <property type="entry name" value="POSSIBLE SENSOR-TRANSDUCER PROTEIN BLAR"/>
    <property type="match status" value="1"/>
</dbReference>
<dbReference type="CDD" id="cd07341">
    <property type="entry name" value="M56_BlaR1_MecR1_like"/>
    <property type="match status" value="1"/>
</dbReference>
<protein>
    <submittedName>
        <fullName evidence="4">Beta-lactamase regulating signal transducer with metallopeptidase domain</fullName>
    </submittedName>
</protein>
<organism evidence="4 5">
    <name type="scientific">Rufibacter quisquiliarum</name>
    <dbReference type="NCBI Taxonomy" id="1549639"/>
    <lineage>
        <taxon>Bacteria</taxon>
        <taxon>Pseudomonadati</taxon>
        <taxon>Bacteroidota</taxon>
        <taxon>Cytophagia</taxon>
        <taxon>Cytophagales</taxon>
        <taxon>Hymenobacteraceae</taxon>
        <taxon>Rufibacter</taxon>
    </lineage>
</organism>
<dbReference type="PANTHER" id="PTHR34978:SF3">
    <property type="entry name" value="SLR0241 PROTEIN"/>
    <property type="match status" value="1"/>
</dbReference>
<dbReference type="EMBL" id="JACJIQ010000013">
    <property type="protein sequence ID" value="MBA9078408.1"/>
    <property type="molecule type" value="Genomic_DNA"/>
</dbReference>
<feature type="compositionally biased region" description="Basic and acidic residues" evidence="1">
    <location>
        <begin position="571"/>
        <end position="588"/>
    </location>
</feature>
<dbReference type="Proteomes" id="UP000563094">
    <property type="component" value="Unassembled WGS sequence"/>
</dbReference>
<keyword evidence="2" id="KW-0472">Membrane</keyword>
<keyword evidence="2" id="KW-1133">Transmembrane helix</keyword>
<keyword evidence="5" id="KW-1185">Reference proteome</keyword>
<dbReference type="Gene3D" id="3.30.2010.10">
    <property type="entry name" value="Metalloproteases ('zincins'), catalytic domain"/>
    <property type="match status" value="1"/>
</dbReference>
<gene>
    <name evidence="4" type="ORF">FHS90_003136</name>
</gene>
<feature type="transmembrane region" description="Helical" evidence="2">
    <location>
        <begin position="233"/>
        <end position="255"/>
    </location>
</feature>
<evidence type="ECO:0000259" key="3">
    <source>
        <dbReference type="Pfam" id="PF05569"/>
    </source>
</evidence>
<feature type="transmembrane region" description="Helical" evidence="2">
    <location>
        <begin position="20"/>
        <end position="43"/>
    </location>
</feature>
<feature type="region of interest" description="Disordered" evidence="1">
    <location>
        <begin position="565"/>
        <end position="588"/>
    </location>
</feature>
<dbReference type="InterPro" id="IPR052173">
    <property type="entry name" value="Beta-lactam_resp_regulator"/>
</dbReference>
<feature type="transmembrane region" description="Helical" evidence="2">
    <location>
        <begin position="123"/>
        <end position="149"/>
    </location>
</feature>
<comment type="caution">
    <text evidence="4">The sequence shown here is derived from an EMBL/GenBank/DDBJ whole genome shotgun (WGS) entry which is preliminary data.</text>
</comment>
<reference evidence="4 5" key="1">
    <citation type="submission" date="2020-08" db="EMBL/GenBank/DDBJ databases">
        <title>Genomic Encyclopedia of Type Strains, Phase IV (KMG-IV): sequencing the most valuable type-strain genomes for metagenomic binning, comparative biology and taxonomic classification.</title>
        <authorList>
            <person name="Goeker M."/>
        </authorList>
    </citation>
    <scope>NUCLEOTIDE SEQUENCE [LARGE SCALE GENOMIC DNA]</scope>
    <source>
        <strain evidence="4 5">DSM 29854</strain>
    </source>
</reference>
<evidence type="ECO:0000313" key="5">
    <source>
        <dbReference type="Proteomes" id="UP000563094"/>
    </source>
</evidence>
<dbReference type="RefSeq" id="WP_182513644.1">
    <property type="nucleotide sequence ID" value="NZ_JACJIQ010000013.1"/>
</dbReference>
<dbReference type="Pfam" id="PF05569">
    <property type="entry name" value="Peptidase_M56"/>
    <property type="match status" value="1"/>
</dbReference>
<accession>A0A839GVF1</accession>
<evidence type="ECO:0000256" key="2">
    <source>
        <dbReference type="SAM" id="Phobius"/>
    </source>
</evidence>
<sequence length="691" mass="76343">MNPQHLIHDVLPQEVLHALGWTLLHSLWQGALIALLLAALLGLMHRHTAATRYHVAWAGLVALLLVSGVTFFQLYEPAKGAAAAPATVGATAGAAFSQPVAQAQPMGILEKVWAQGQAYFDQYLPLVVTLWLLGMLIMGLKVLGGWVYVQRLRSYRTRAVSEVWQQKTRELGRQLGIGQLVTVAESAMVQVPMVIGHFKPLILFPLGALTGLSTAQVEAILAHELAHVRRKDYLLNLLQTMVETLFFFHPAVWWISDCVRTEREHACDDLALALCGDSLTYAYALTHLEEMMMKKNGASPRLAVAFSGRRRSLLSRITRLVQKSTLRPTFSEGFLASCAVIAGVLVFSASAWANEPVQNTQAQGQAREEAPAVPQGTTATAASAMVEQMEEGFTLQQLADGLIIVQNKKGKVVEVYVNGQRVPKDELGKYQDRIERQLAVARQGKTLRNEAEVEQALQHVEASLGALEENTSMPPAPSAPLPPVPGVAMAPAPPTPPGAHAISLLRAPVPPVPPVPPVAPLPDDEEANRRYQQSMKKYEGRMKEYHAKMEEYHARQQEFAAKLEASQASRSGEHKQRLAEHNERMKDHNKRMAEHAARMKEHEERMKKHNAMVEALKAALVEDGLIKSADDNYEFTMDKTGLTVNGQKQPDATFEKYKKIMQQATGEDVEKMFKKDGASFKINSKHTLDKK</sequence>
<dbReference type="AlphaFoldDB" id="A0A839GVF1"/>
<evidence type="ECO:0000256" key="1">
    <source>
        <dbReference type="SAM" id="MobiDB-lite"/>
    </source>
</evidence>
<feature type="domain" description="Peptidase M56" evidence="3">
    <location>
        <begin position="24"/>
        <end position="318"/>
    </location>
</feature>
<feature type="transmembrane region" description="Helical" evidence="2">
    <location>
        <begin position="55"/>
        <end position="75"/>
    </location>
</feature>
<proteinExistence type="predicted"/>
<name>A0A839GVF1_9BACT</name>
<dbReference type="InterPro" id="IPR008756">
    <property type="entry name" value="Peptidase_M56"/>
</dbReference>
<evidence type="ECO:0000313" key="4">
    <source>
        <dbReference type="EMBL" id="MBA9078408.1"/>
    </source>
</evidence>
<keyword evidence="2" id="KW-0812">Transmembrane</keyword>